<feature type="domain" description="Transposase IS30-like HTH" evidence="1">
    <location>
        <begin position="7"/>
        <end position="49"/>
    </location>
</feature>
<dbReference type="PANTHER" id="PTHR10948:SF23">
    <property type="entry name" value="TRANSPOSASE INSI FOR INSERTION SEQUENCE ELEMENT IS30A-RELATED"/>
    <property type="match status" value="1"/>
</dbReference>
<evidence type="ECO:0000313" key="4">
    <source>
        <dbReference type="Proteomes" id="UP000253740"/>
    </source>
</evidence>
<organism evidence="3">
    <name type="scientific">Mizugakiibacter sediminis</name>
    <dbReference type="NCBI Taxonomy" id="1475481"/>
    <lineage>
        <taxon>Bacteria</taxon>
        <taxon>Pseudomonadati</taxon>
        <taxon>Pseudomonadota</taxon>
        <taxon>Gammaproteobacteria</taxon>
        <taxon>Lysobacterales</taxon>
        <taxon>Rhodanobacteraceae</taxon>
        <taxon>Mizugakiibacter</taxon>
    </lineage>
</organism>
<protein>
    <submittedName>
        <fullName evidence="2 3">Integrase</fullName>
    </submittedName>
</protein>
<dbReference type="SUPFAM" id="SSF53098">
    <property type="entry name" value="Ribonuclease H-like"/>
    <property type="match status" value="1"/>
</dbReference>
<evidence type="ECO:0000313" key="2">
    <source>
        <dbReference type="EMBL" id="GAN45008.1"/>
    </source>
</evidence>
<dbReference type="Proteomes" id="UP000253740">
    <property type="component" value="Unassembled WGS sequence"/>
</dbReference>
<dbReference type="Gene3D" id="1.10.10.60">
    <property type="entry name" value="Homeodomain-like"/>
    <property type="match status" value="1"/>
</dbReference>
<sequence>MELHMGYTHLSQDERYQIQWLHRGGLSSHLIGRELGRAHSTILRELARNAGADRSYEHRTAHRRLVQRPAIVAARRRVGDWEGDTVVGQGGPARVLTLVERKTGFVRLRRLSNGTARAVSRAVAHALIDTMLGARSYFADPYAAWQRGSNENVNGLLCQYLPRAAISAP</sequence>
<name>A0A0K8QPR3_9GAMM</name>
<keyword evidence="4" id="KW-1185">Reference proteome</keyword>
<dbReference type="Pfam" id="PF13936">
    <property type="entry name" value="HTH_38"/>
    <property type="match status" value="1"/>
</dbReference>
<dbReference type="GO" id="GO:0032196">
    <property type="term" value="P:transposition"/>
    <property type="evidence" value="ECO:0007669"/>
    <property type="project" value="TreeGrafter"/>
</dbReference>
<dbReference type="GO" id="GO:0004803">
    <property type="term" value="F:transposase activity"/>
    <property type="evidence" value="ECO:0007669"/>
    <property type="project" value="TreeGrafter"/>
</dbReference>
<dbReference type="InterPro" id="IPR051917">
    <property type="entry name" value="Transposase-Integrase"/>
</dbReference>
<dbReference type="HOGENOM" id="CLU_1576728_0_0_6"/>
<evidence type="ECO:0000259" key="1">
    <source>
        <dbReference type="Pfam" id="PF13936"/>
    </source>
</evidence>
<gene>
    <name evidence="2" type="ORF">MBSD_1546</name>
    <name evidence="3" type="ORF">MBSD_n1714</name>
</gene>
<reference evidence="2" key="1">
    <citation type="submission" date="2015-03" db="EMBL/GenBank/DDBJ databases">
        <title>Draft genome sequence of Mizugakiibacter sediminis skMP5.</title>
        <authorList>
            <person name="Watanabe T."/>
            <person name="Kojima H."/>
            <person name="Fukui M."/>
        </authorList>
    </citation>
    <scope>NUCLEOTIDE SEQUENCE</scope>
    <source>
        <strain evidence="2">SkMP5</strain>
    </source>
</reference>
<dbReference type="GO" id="GO:0005829">
    <property type="term" value="C:cytosol"/>
    <property type="evidence" value="ECO:0007669"/>
    <property type="project" value="TreeGrafter"/>
</dbReference>
<dbReference type="PANTHER" id="PTHR10948">
    <property type="entry name" value="TRANSPOSASE"/>
    <property type="match status" value="1"/>
</dbReference>
<reference evidence="3" key="2">
    <citation type="submission" date="2015-08" db="EMBL/GenBank/DDBJ databases">
        <title>Complete DNA Sequence of Pseudomonas syringae pv. actinidiae, the Causal Agent of Kiwifruit Canker Disease.</title>
        <authorList>
            <person name="Rikkerink E.H.A."/>
            <person name="Fineran P.C."/>
        </authorList>
    </citation>
    <scope>NUCLEOTIDE SEQUENCE</scope>
    <source>
        <strain evidence="3">SkMP5</strain>
    </source>
</reference>
<dbReference type="AlphaFoldDB" id="A0A0K8QPR3"/>
<proteinExistence type="predicted"/>
<dbReference type="InterPro" id="IPR012337">
    <property type="entry name" value="RNaseH-like_sf"/>
</dbReference>
<evidence type="ECO:0000313" key="3">
    <source>
        <dbReference type="EMBL" id="GAP66407.1"/>
    </source>
</evidence>
<dbReference type="STRING" id="1475481.GCA_000953855_01747"/>
<dbReference type="EMBL" id="DF970204">
    <property type="protein sequence ID" value="GAP66407.1"/>
    <property type="molecule type" value="Genomic_DNA"/>
</dbReference>
<dbReference type="EMBL" id="DF952379">
    <property type="protein sequence ID" value="GAN45008.1"/>
    <property type="molecule type" value="Genomic_DNA"/>
</dbReference>
<dbReference type="InterPro" id="IPR025246">
    <property type="entry name" value="IS30-like_HTH"/>
</dbReference>
<accession>A0A0K8QPR3</accession>